<name>A0A0G0ZC70_9BACT</name>
<keyword evidence="7 13" id="KW-0862">Zinc</keyword>
<dbReference type="NCBIfam" id="TIGR00418">
    <property type="entry name" value="thrS"/>
    <property type="match status" value="1"/>
</dbReference>
<evidence type="ECO:0000256" key="12">
    <source>
        <dbReference type="ARBA" id="ARBA00049515"/>
    </source>
</evidence>
<comment type="caution">
    <text evidence="13">Lacks conserved residue(s) required for the propagation of feature annotation.</text>
</comment>
<dbReference type="FunFam" id="3.40.50.800:FF:000001">
    <property type="entry name" value="Threonine--tRNA ligase"/>
    <property type="match status" value="1"/>
</dbReference>
<proteinExistence type="inferred from homology"/>
<dbReference type="Gene3D" id="3.30.980.10">
    <property type="entry name" value="Threonyl-trna Synthetase, Chain A, domain 2"/>
    <property type="match status" value="1"/>
</dbReference>
<evidence type="ECO:0000256" key="2">
    <source>
        <dbReference type="ARBA" id="ARBA00022490"/>
    </source>
</evidence>
<evidence type="ECO:0000259" key="14">
    <source>
        <dbReference type="PROSITE" id="PS50862"/>
    </source>
</evidence>
<comment type="caution">
    <text evidence="15">The sequence shown here is derived from an EMBL/GenBank/DDBJ whole genome shotgun (WGS) entry which is preliminary data.</text>
</comment>
<dbReference type="SUPFAM" id="SSF55681">
    <property type="entry name" value="Class II aaRS and biotin synthetases"/>
    <property type="match status" value="1"/>
</dbReference>
<keyword evidence="11 13" id="KW-0030">Aminoacyl-tRNA synthetase</keyword>
<dbReference type="InterPro" id="IPR002314">
    <property type="entry name" value="aa-tRNA-synt_IIb"/>
</dbReference>
<evidence type="ECO:0000256" key="3">
    <source>
        <dbReference type="ARBA" id="ARBA00022555"/>
    </source>
</evidence>
<evidence type="ECO:0000256" key="13">
    <source>
        <dbReference type="HAMAP-Rule" id="MF_00184"/>
    </source>
</evidence>
<dbReference type="Gene3D" id="3.30.54.20">
    <property type="match status" value="1"/>
</dbReference>
<dbReference type="GO" id="GO:0046872">
    <property type="term" value="F:metal ion binding"/>
    <property type="evidence" value="ECO:0007669"/>
    <property type="project" value="UniProtKB-KW"/>
</dbReference>
<dbReference type="PROSITE" id="PS50862">
    <property type="entry name" value="AA_TRNA_LIGASE_II"/>
    <property type="match status" value="1"/>
</dbReference>
<feature type="domain" description="Aminoacyl-transfer RNA synthetases class-II family profile" evidence="14">
    <location>
        <begin position="216"/>
        <end position="521"/>
    </location>
</feature>
<dbReference type="PANTHER" id="PTHR11451">
    <property type="entry name" value="THREONINE-TRNA LIGASE"/>
    <property type="match status" value="1"/>
</dbReference>
<dbReference type="PATRIC" id="fig|1618442.3.peg.830"/>
<dbReference type="InterPro" id="IPR036621">
    <property type="entry name" value="Anticodon-bd_dom_sf"/>
</dbReference>
<comment type="subcellular location">
    <subcellularLocation>
        <location evidence="13">Cytoplasm</location>
    </subcellularLocation>
</comment>
<evidence type="ECO:0000256" key="10">
    <source>
        <dbReference type="ARBA" id="ARBA00022917"/>
    </source>
</evidence>
<evidence type="ECO:0000256" key="11">
    <source>
        <dbReference type="ARBA" id="ARBA00023146"/>
    </source>
</evidence>
<dbReference type="SUPFAM" id="SSF55186">
    <property type="entry name" value="ThrRS/AlaRS common domain"/>
    <property type="match status" value="1"/>
</dbReference>
<dbReference type="InterPro" id="IPR018163">
    <property type="entry name" value="Thr/Ala-tRNA-synth_IIc_edit"/>
</dbReference>
<reference evidence="15 16" key="1">
    <citation type="journal article" date="2015" name="Nature">
        <title>rRNA introns, odd ribosomes, and small enigmatic genomes across a large radiation of phyla.</title>
        <authorList>
            <person name="Brown C.T."/>
            <person name="Hug L.A."/>
            <person name="Thomas B.C."/>
            <person name="Sharon I."/>
            <person name="Castelle C.J."/>
            <person name="Singh A."/>
            <person name="Wilkins M.J."/>
            <person name="Williams K.H."/>
            <person name="Banfield J.F."/>
        </authorList>
    </citation>
    <scope>NUCLEOTIDE SEQUENCE [LARGE SCALE GENOMIC DNA]</scope>
</reference>
<evidence type="ECO:0000256" key="7">
    <source>
        <dbReference type="ARBA" id="ARBA00022833"/>
    </source>
</evidence>
<protein>
    <recommendedName>
        <fullName evidence="13">Threonine--tRNA ligase</fullName>
        <ecNumber evidence="13">6.1.1.3</ecNumber>
    </recommendedName>
    <alternativeName>
        <fullName evidence="13">Threonyl-tRNA synthetase</fullName>
        <shortName evidence="13">ThrRS</shortName>
    </alternativeName>
</protein>
<dbReference type="InterPro" id="IPR033728">
    <property type="entry name" value="ThrRS_core"/>
</dbReference>
<gene>
    <name evidence="13" type="primary">thrS</name>
    <name evidence="15" type="ORF">UV09_C0018G0011</name>
</gene>
<dbReference type="PANTHER" id="PTHR11451:SF44">
    <property type="entry name" value="THREONINE--TRNA LIGASE, CHLOROPLASTIC_MITOCHONDRIAL 2"/>
    <property type="match status" value="1"/>
</dbReference>
<dbReference type="Pfam" id="PF07973">
    <property type="entry name" value="tRNA_SAD"/>
    <property type="match status" value="1"/>
</dbReference>
<organism evidence="15 16">
    <name type="scientific">Candidatus Gottesmanbacteria bacterium GW2011_GWA2_42_18</name>
    <dbReference type="NCBI Taxonomy" id="1618442"/>
    <lineage>
        <taxon>Bacteria</taxon>
        <taxon>Candidatus Gottesmaniibacteriota</taxon>
    </lineage>
</organism>
<sequence length="626" mass="73301">MKKINLDNLRHSTAHLMAAAVMELWPDAKRTIGPAIENGFYFDFDFGETKISERDFPKIEAKMRDLLPMWKGFERHELPPELAKKEYPGNPYKHELIDDFSKEGQKLTFYKSGNYWDLCRGGHVAHPDQNLKHFKLLKVAGAYWRGSEKNKMLTRIYGTSFSSQKELEDYLKSVEEAEKRDHRKLGKELDLFSISPLTGAGLILWHPRLSYTRNIVEQFWKDIHYKNGYQLVHTPHVASMDMFVISRHLSKYIDFMFPIMLHQYIEGESALDYTADEVLKPMNCPNHIQIFKSRPRSYKELPIRMGELGTVYRYERAGVLHGMTRVRGFTQDDTHIFCTPDQVLDEVRDVIRLTKYFYEIFGFKNYQAYIATRPEKYLGSLKDWQMAEKALIKACQVENIDYKIDEGQGVFYGPKIDSKVKDSLGREWQLGTIQFDFNQPSYAETTEEEIDEFWHLKTFKMKFQSRERLAKYLKKLGRGFDVKFIDNQGNEKQTVMIHRTILGSMERFFGVLIEHFAGAFPLWLAPVQIVLIPIGEKHLEYAKKLEKEFRTAGIRVETDDRSERMQAKIRDHTLQKVPYLGIIGDKEADNKDGLFLSVRTRESKDLGQLTLPRFLESLKEQIEKKS</sequence>
<dbReference type="CDD" id="cd00771">
    <property type="entry name" value="ThrRS_core"/>
    <property type="match status" value="1"/>
</dbReference>
<dbReference type="CDD" id="cd00860">
    <property type="entry name" value="ThrRS_anticodon"/>
    <property type="match status" value="1"/>
</dbReference>
<dbReference type="Pfam" id="PF00587">
    <property type="entry name" value="tRNA-synt_2b"/>
    <property type="match status" value="1"/>
</dbReference>
<dbReference type="InterPro" id="IPR047246">
    <property type="entry name" value="ThrRS_anticodon"/>
</dbReference>
<dbReference type="FunFam" id="3.30.930.10:FF:000002">
    <property type="entry name" value="Threonine--tRNA ligase"/>
    <property type="match status" value="1"/>
</dbReference>
<dbReference type="Pfam" id="PF03129">
    <property type="entry name" value="HGTP_anticodon"/>
    <property type="match status" value="1"/>
</dbReference>
<dbReference type="SUPFAM" id="SSF52954">
    <property type="entry name" value="Class II aaRS ABD-related"/>
    <property type="match status" value="1"/>
</dbReference>
<comment type="similarity">
    <text evidence="1 13">Belongs to the class-II aminoacyl-tRNA synthetase family.</text>
</comment>
<dbReference type="GO" id="GO:0000049">
    <property type="term" value="F:tRNA binding"/>
    <property type="evidence" value="ECO:0007669"/>
    <property type="project" value="UniProtKB-KW"/>
</dbReference>
<comment type="cofactor">
    <cofactor evidence="13">
        <name>Zn(2+)</name>
        <dbReference type="ChEBI" id="CHEBI:29105"/>
    </cofactor>
    <text evidence="13">Binds 1 zinc ion per subunit.</text>
</comment>
<keyword evidence="4 13" id="KW-0436">Ligase</keyword>
<keyword evidence="10 13" id="KW-0648">Protein biosynthesis</keyword>
<dbReference type="GO" id="GO:0005524">
    <property type="term" value="F:ATP binding"/>
    <property type="evidence" value="ECO:0007669"/>
    <property type="project" value="UniProtKB-UniRule"/>
</dbReference>
<evidence type="ECO:0000256" key="6">
    <source>
        <dbReference type="ARBA" id="ARBA00022741"/>
    </source>
</evidence>
<evidence type="ECO:0000313" key="16">
    <source>
        <dbReference type="Proteomes" id="UP000034320"/>
    </source>
</evidence>
<keyword evidence="6 13" id="KW-0547">Nucleotide-binding</keyword>
<dbReference type="InterPro" id="IPR006195">
    <property type="entry name" value="aa-tRNA-synth_II"/>
</dbReference>
<dbReference type="GO" id="GO:0005737">
    <property type="term" value="C:cytoplasm"/>
    <property type="evidence" value="ECO:0007669"/>
    <property type="project" value="UniProtKB-SubCell"/>
</dbReference>
<dbReference type="GO" id="GO:0006435">
    <property type="term" value="P:threonyl-tRNA aminoacylation"/>
    <property type="evidence" value="ECO:0007669"/>
    <property type="project" value="UniProtKB-UniRule"/>
</dbReference>
<keyword evidence="9 13" id="KW-0694">RNA-binding</keyword>
<dbReference type="InterPro" id="IPR012947">
    <property type="entry name" value="tRNA_SAD"/>
</dbReference>
<dbReference type="PRINTS" id="PR01047">
    <property type="entry name" value="TRNASYNTHTHR"/>
</dbReference>
<keyword evidence="5 13" id="KW-0479">Metal-binding</keyword>
<evidence type="ECO:0000256" key="5">
    <source>
        <dbReference type="ARBA" id="ARBA00022723"/>
    </source>
</evidence>
<dbReference type="AlphaFoldDB" id="A0A0G0ZC70"/>
<accession>A0A0G0ZC70</accession>
<dbReference type="InterPro" id="IPR004154">
    <property type="entry name" value="Anticodon-bd"/>
</dbReference>
<keyword evidence="3 13" id="KW-0820">tRNA-binding</keyword>
<evidence type="ECO:0000256" key="8">
    <source>
        <dbReference type="ARBA" id="ARBA00022840"/>
    </source>
</evidence>
<evidence type="ECO:0000313" key="15">
    <source>
        <dbReference type="EMBL" id="KKS46335.1"/>
    </source>
</evidence>
<dbReference type="Proteomes" id="UP000034320">
    <property type="component" value="Unassembled WGS sequence"/>
</dbReference>
<dbReference type="EC" id="6.1.1.3" evidence="13"/>
<comment type="catalytic activity">
    <reaction evidence="12 13">
        <text>tRNA(Thr) + L-threonine + ATP = L-threonyl-tRNA(Thr) + AMP + diphosphate + H(+)</text>
        <dbReference type="Rhea" id="RHEA:24624"/>
        <dbReference type="Rhea" id="RHEA-COMP:9670"/>
        <dbReference type="Rhea" id="RHEA-COMP:9704"/>
        <dbReference type="ChEBI" id="CHEBI:15378"/>
        <dbReference type="ChEBI" id="CHEBI:30616"/>
        <dbReference type="ChEBI" id="CHEBI:33019"/>
        <dbReference type="ChEBI" id="CHEBI:57926"/>
        <dbReference type="ChEBI" id="CHEBI:78442"/>
        <dbReference type="ChEBI" id="CHEBI:78534"/>
        <dbReference type="ChEBI" id="CHEBI:456215"/>
        <dbReference type="EC" id="6.1.1.3"/>
    </reaction>
</comment>
<dbReference type="HAMAP" id="MF_00184">
    <property type="entry name" value="Thr_tRNA_synth"/>
    <property type="match status" value="1"/>
</dbReference>
<feature type="binding site" evidence="13">
    <location>
        <position position="335"/>
    </location>
    <ligand>
        <name>Zn(2+)</name>
        <dbReference type="ChEBI" id="CHEBI:29105"/>
        <note>catalytic</note>
    </ligand>
</feature>
<keyword evidence="8 13" id="KW-0067">ATP-binding</keyword>
<dbReference type="Gene3D" id="3.40.50.800">
    <property type="entry name" value="Anticodon-binding domain"/>
    <property type="match status" value="1"/>
</dbReference>
<dbReference type="GO" id="GO:0004829">
    <property type="term" value="F:threonine-tRNA ligase activity"/>
    <property type="evidence" value="ECO:0007669"/>
    <property type="project" value="UniProtKB-UniRule"/>
</dbReference>
<dbReference type="SMART" id="SM00863">
    <property type="entry name" value="tRNA_SAD"/>
    <property type="match status" value="1"/>
</dbReference>
<keyword evidence="2 13" id="KW-0963">Cytoplasm</keyword>
<dbReference type="EMBL" id="LCDD01000018">
    <property type="protein sequence ID" value="KKS46335.1"/>
    <property type="molecule type" value="Genomic_DNA"/>
</dbReference>
<dbReference type="InterPro" id="IPR002320">
    <property type="entry name" value="Thr-tRNA-ligase_IIa"/>
</dbReference>
<evidence type="ECO:0000256" key="4">
    <source>
        <dbReference type="ARBA" id="ARBA00022598"/>
    </source>
</evidence>
<feature type="binding site" evidence="13">
    <location>
        <position position="498"/>
    </location>
    <ligand>
        <name>Zn(2+)</name>
        <dbReference type="ChEBI" id="CHEBI:29105"/>
        <note>catalytic</note>
    </ligand>
</feature>
<dbReference type="FunFam" id="3.30.980.10:FF:000005">
    <property type="entry name" value="Threonyl-tRNA synthetase, mitochondrial"/>
    <property type="match status" value="1"/>
</dbReference>
<dbReference type="Gene3D" id="3.30.930.10">
    <property type="entry name" value="Bira Bifunctional Protein, Domain 2"/>
    <property type="match status" value="1"/>
</dbReference>
<feature type="binding site" evidence="13">
    <location>
        <position position="284"/>
    </location>
    <ligand>
        <name>Zn(2+)</name>
        <dbReference type="ChEBI" id="CHEBI:29105"/>
        <note>catalytic</note>
    </ligand>
</feature>
<comment type="subunit">
    <text evidence="13">Homodimer.</text>
</comment>
<evidence type="ECO:0000256" key="1">
    <source>
        <dbReference type="ARBA" id="ARBA00008226"/>
    </source>
</evidence>
<dbReference type="InterPro" id="IPR045864">
    <property type="entry name" value="aa-tRNA-synth_II/BPL/LPL"/>
</dbReference>
<evidence type="ECO:0000256" key="9">
    <source>
        <dbReference type="ARBA" id="ARBA00022884"/>
    </source>
</evidence>